<dbReference type="Gene3D" id="1.10.8.50">
    <property type="match status" value="1"/>
</dbReference>
<evidence type="ECO:0000256" key="9">
    <source>
        <dbReference type="ARBA" id="ARBA00023295"/>
    </source>
</evidence>
<dbReference type="Pfam" id="PF01149">
    <property type="entry name" value="Fapy_DNA_glyco"/>
    <property type="match status" value="1"/>
</dbReference>
<reference evidence="11" key="1">
    <citation type="submission" date="2021-06" db="EMBL/GenBank/DDBJ databases">
        <title>Bradyrhizobium sp. S2-20-1 Genome sequencing.</title>
        <authorList>
            <person name="Jin L."/>
        </authorList>
    </citation>
    <scope>NUCLEOTIDE SEQUENCE</scope>
    <source>
        <strain evidence="11">S2-20-1</strain>
    </source>
</reference>
<dbReference type="Proteomes" id="UP000680839">
    <property type="component" value="Chromosome"/>
</dbReference>
<dbReference type="InterPro" id="IPR010979">
    <property type="entry name" value="Ribosomal_uS13-like_H2TH"/>
</dbReference>
<dbReference type="PROSITE" id="PS51068">
    <property type="entry name" value="FPG_CAT"/>
    <property type="match status" value="1"/>
</dbReference>
<dbReference type="GO" id="GO:0003906">
    <property type="term" value="F:DNA-(apurinic or apyrimidinic site) endonuclease activity"/>
    <property type="evidence" value="ECO:0007669"/>
    <property type="project" value="InterPro"/>
</dbReference>
<dbReference type="EMBL" id="CP076134">
    <property type="protein sequence ID" value="QWG12083.1"/>
    <property type="molecule type" value="Genomic_DNA"/>
</dbReference>
<keyword evidence="7" id="KW-0456">Lyase</keyword>
<evidence type="ECO:0000256" key="3">
    <source>
        <dbReference type="ARBA" id="ARBA00022763"/>
    </source>
</evidence>
<proteinExistence type="inferred from homology"/>
<evidence type="ECO:0000256" key="6">
    <source>
        <dbReference type="ARBA" id="ARBA00023204"/>
    </source>
</evidence>
<evidence type="ECO:0000256" key="4">
    <source>
        <dbReference type="ARBA" id="ARBA00022801"/>
    </source>
</evidence>
<organism evidence="11 12">
    <name type="scientific">Bradyrhizobium sediminis</name>
    <dbReference type="NCBI Taxonomy" id="2840469"/>
    <lineage>
        <taxon>Bacteria</taxon>
        <taxon>Pseudomonadati</taxon>
        <taxon>Pseudomonadota</taxon>
        <taxon>Alphaproteobacteria</taxon>
        <taxon>Hyphomicrobiales</taxon>
        <taxon>Nitrobacteraceae</taxon>
        <taxon>Bradyrhizobium</taxon>
    </lineage>
</organism>
<dbReference type="GO" id="GO:0008534">
    <property type="term" value="F:oxidized purine nucleobase lesion DNA N-glycosylase activity"/>
    <property type="evidence" value="ECO:0007669"/>
    <property type="project" value="UniProtKB-EC"/>
</dbReference>
<dbReference type="GO" id="GO:0016829">
    <property type="term" value="F:lyase activity"/>
    <property type="evidence" value="ECO:0007669"/>
    <property type="project" value="UniProtKB-KW"/>
</dbReference>
<evidence type="ECO:0000256" key="5">
    <source>
        <dbReference type="ARBA" id="ARBA00023125"/>
    </source>
</evidence>
<evidence type="ECO:0000313" key="11">
    <source>
        <dbReference type="EMBL" id="QWG12083.1"/>
    </source>
</evidence>
<dbReference type="AlphaFoldDB" id="A0A975NBJ7"/>
<dbReference type="InterPro" id="IPR012319">
    <property type="entry name" value="FPG_cat"/>
</dbReference>
<dbReference type="Gene3D" id="3.20.190.10">
    <property type="entry name" value="MutM-like, N-terminal"/>
    <property type="match status" value="1"/>
</dbReference>
<dbReference type="PANTHER" id="PTHR22993">
    <property type="entry name" value="FORMAMIDOPYRIMIDINE-DNA GLYCOSYLASE"/>
    <property type="match status" value="1"/>
</dbReference>
<comment type="catalytic activity">
    <reaction evidence="1">
        <text>Hydrolysis of DNA containing ring-opened 7-methylguanine residues, releasing 2,6-diamino-4-hydroxy-5-(N-methyl)formamidopyrimidine.</text>
        <dbReference type="EC" id="3.2.2.23"/>
    </reaction>
</comment>
<sequence>MPELPDVEGFKRVLSKNVLYKTIARVVVSDARILGKLSARTFASRLQNAKLVAARRHGKHLMANIDHGGWLTLHFGMTGALKFVQSCDDEPPFTRVRLDFASDGCLAYTNKRMIGRVGLVEDAADFIAAEKLGPDALDRRFDFDAFKTAVLGIRRDVKSVLMDQQILAGIGNIFSDEILFQARINPAERIDNLAPSELKRLFLEMREVLKTAIVRGAGSEQLVERMPKGSFLPERKKGGHCPRCRSLLKVFKVGGRTAYCCPQCQGC</sequence>
<dbReference type="SUPFAM" id="SSF57716">
    <property type="entry name" value="Glucocorticoid receptor-like (DNA-binding domain)"/>
    <property type="match status" value="1"/>
</dbReference>
<evidence type="ECO:0000256" key="8">
    <source>
        <dbReference type="ARBA" id="ARBA00023268"/>
    </source>
</evidence>
<dbReference type="Pfam" id="PF06831">
    <property type="entry name" value="H2TH"/>
    <property type="match status" value="1"/>
</dbReference>
<keyword evidence="8" id="KW-0511">Multifunctional enzyme</keyword>
<keyword evidence="3" id="KW-0227">DNA damage</keyword>
<dbReference type="InterPro" id="IPR015886">
    <property type="entry name" value="H2TH_FPG"/>
</dbReference>
<evidence type="ECO:0000259" key="10">
    <source>
        <dbReference type="PROSITE" id="PS51068"/>
    </source>
</evidence>
<keyword evidence="6" id="KW-0234">DNA repair</keyword>
<dbReference type="GO" id="GO:0003684">
    <property type="term" value="F:damaged DNA binding"/>
    <property type="evidence" value="ECO:0007669"/>
    <property type="project" value="InterPro"/>
</dbReference>
<dbReference type="SMART" id="SM01232">
    <property type="entry name" value="H2TH"/>
    <property type="match status" value="1"/>
</dbReference>
<name>A0A975NBJ7_9BRAD</name>
<dbReference type="InterPro" id="IPR035937">
    <property type="entry name" value="FPG_N"/>
</dbReference>
<accession>A0A975NBJ7</accession>
<dbReference type="SMART" id="SM00898">
    <property type="entry name" value="Fapy_DNA_glyco"/>
    <property type="match status" value="1"/>
</dbReference>
<dbReference type="PANTHER" id="PTHR22993:SF9">
    <property type="entry name" value="FORMAMIDOPYRIMIDINE-DNA GLYCOSYLASE"/>
    <property type="match status" value="1"/>
</dbReference>
<evidence type="ECO:0000256" key="1">
    <source>
        <dbReference type="ARBA" id="ARBA00001668"/>
    </source>
</evidence>
<evidence type="ECO:0000256" key="7">
    <source>
        <dbReference type="ARBA" id="ARBA00023239"/>
    </source>
</evidence>
<comment type="similarity">
    <text evidence="2">Belongs to the FPG family.</text>
</comment>
<dbReference type="GO" id="GO:0006284">
    <property type="term" value="P:base-excision repair"/>
    <property type="evidence" value="ECO:0007669"/>
    <property type="project" value="InterPro"/>
</dbReference>
<evidence type="ECO:0000256" key="2">
    <source>
        <dbReference type="ARBA" id="ARBA00009409"/>
    </source>
</evidence>
<evidence type="ECO:0000313" key="12">
    <source>
        <dbReference type="Proteomes" id="UP000680839"/>
    </source>
</evidence>
<keyword evidence="4" id="KW-0378">Hydrolase</keyword>
<dbReference type="GO" id="GO:0008270">
    <property type="term" value="F:zinc ion binding"/>
    <property type="evidence" value="ECO:0007669"/>
    <property type="project" value="InterPro"/>
</dbReference>
<keyword evidence="5" id="KW-0238">DNA-binding</keyword>
<dbReference type="RefSeq" id="WP_215620926.1">
    <property type="nucleotide sequence ID" value="NZ_CP076134.1"/>
</dbReference>
<feature type="domain" description="Formamidopyrimidine-DNA glycosylase catalytic" evidence="10">
    <location>
        <begin position="2"/>
        <end position="115"/>
    </location>
</feature>
<dbReference type="SUPFAM" id="SSF46946">
    <property type="entry name" value="S13-like H2TH domain"/>
    <property type="match status" value="1"/>
</dbReference>
<gene>
    <name evidence="11" type="ORF">KMZ29_20500</name>
</gene>
<dbReference type="SUPFAM" id="SSF81624">
    <property type="entry name" value="N-terminal domain of MutM-like DNA repair proteins"/>
    <property type="match status" value="1"/>
</dbReference>
<protein>
    <recommendedName>
        <fullName evidence="10">Formamidopyrimidine-DNA glycosylase catalytic domain-containing protein</fullName>
    </recommendedName>
</protein>
<keyword evidence="9" id="KW-0326">Glycosidase</keyword>